<protein>
    <submittedName>
        <fullName evidence="1">Uncharacterized protein</fullName>
    </submittedName>
</protein>
<organism evidence="1">
    <name type="scientific">marine sediment metagenome</name>
    <dbReference type="NCBI Taxonomy" id="412755"/>
    <lineage>
        <taxon>unclassified sequences</taxon>
        <taxon>metagenomes</taxon>
        <taxon>ecological metagenomes</taxon>
    </lineage>
</organism>
<gene>
    <name evidence="1" type="ORF">LCGC14_0267640</name>
</gene>
<sequence>MTHVKTPKFNQMVDFKTFMDSTLTDYDGFMHDDSVQMEMPHYEPPDEYGEPLMIHCCRYDQFDRSVDDTDLRWYIFGIPARGHFNTYQEALIFLIAFIKRDEEQRS</sequence>
<reference evidence="1" key="1">
    <citation type="journal article" date="2015" name="Nature">
        <title>Complex archaea that bridge the gap between prokaryotes and eukaryotes.</title>
        <authorList>
            <person name="Spang A."/>
            <person name="Saw J.H."/>
            <person name="Jorgensen S.L."/>
            <person name="Zaremba-Niedzwiedzka K."/>
            <person name="Martijn J."/>
            <person name="Lind A.E."/>
            <person name="van Eijk R."/>
            <person name="Schleper C."/>
            <person name="Guy L."/>
            <person name="Ettema T.J."/>
        </authorList>
    </citation>
    <scope>NUCLEOTIDE SEQUENCE</scope>
</reference>
<name>A0A0F9X4W0_9ZZZZ</name>
<dbReference type="EMBL" id="LAZR01000146">
    <property type="protein sequence ID" value="KKN86588.1"/>
    <property type="molecule type" value="Genomic_DNA"/>
</dbReference>
<accession>A0A0F9X4W0</accession>
<proteinExistence type="predicted"/>
<evidence type="ECO:0000313" key="1">
    <source>
        <dbReference type="EMBL" id="KKN86588.1"/>
    </source>
</evidence>
<dbReference type="AlphaFoldDB" id="A0A0F9X4W0"/>
<comment type="caution">
    <text evidence="1">The sequence shown here is derived from an EMBL/GenBank/DDBJ whole genome shotgun (WGS) entry which is preliminary data.</text>
</comment>